<dbReference type="CDD" id="cd06578">
    <property type="entry name" value="HemD"/>
    <property type="match status" value="1"/>
</dbReference>
<evidence type="ECO:0000259" key="1">
    <source>
        <dbReference type="Pfam" id="PF02602"/>
    </source>
</evidence>
<dbReference type="GO" id="GO:0004852">
    <property type="term" value="F:uroporphyrinogen-III synthase activity"/>
    <property type="evidence" value="ECO:0007669"/>
    <property type="project" value="InterPro"/>
</dbReference>
<feature type="domain" description="Tetrapyrrole biosynthesis uroporphyrinogen III synthase" evidence="1">
    <location>
        <begin position="30"/>
        <end position="261"/>
    </location>
</feature>
<dbReference type="PANTHER" id="PTHR40082:SF1">
    <property type="entry name" value="BLR5956 PROTEIN"/>
    <property type="match status" value="1"/>
</dbReference>
<dbReference type="InterPro" id="IPR039793">
    <property type="entry name" value="UROS/Hem4"/>
</dbReference>
<dbReference type="EMBL" id="UINC01000534">
    <property type="protein sequence ID" value="SUZ56998.1"/>
    <property type="molecule type" value="Genomic_DNA"/>
</dbReference>
<evidence type="ECO:0000313" key="2">
    <source>
        <dbReference type="EMBL" id="SUZ56998.1"/>
    </source>
</evidence>
<proteinExistence type="predicted"/>
<name>A0A381NT13_9ZZZZ</name>
<dbReference type="Pfam" id="PF02602">
    <property type="entry name" value="HEM4"/>
    <property type="match status" value="1"/>
</dbReference>
<organism evidence="2">
    <name type="scientific">marine metagenome</name>
    <dbReference type="NCBI Taxonomy" id="408172"/>
    <lineage>
        <taxon>unclassified sequences</taxon>
        <taxon>metagenomes</taxon>
        <taxon>ecological metagenomes</taxon>
    </lineage>
</organism>
<dbReference type="GO" id="GO:0006780">
    <property type="term" value="P:uroporphyrinogen III biosynthetic process"/>
    <property type="evidence" value="ECO:0007669"/>
    <property type="project" value="InterPro"/>
</dbReference>
<accession>A0A381NT13</accession>
<sequence length="275" mass="30699">MTSVSYQHSEKFPLAGLRFLVTRQDSTESSLSGMLESQGASVLTAQMTQIIPTESWESFDETVQQISNIDWAVFTSRNGVTHCLSRLNDLEVSAQQLFSSIKTACVGQATASVLTDNGITPELVPEHFQSEGLIDAFKQHDLFEKRCWLIQAESPRKILRDSLQKMGAQIILTPVYRNVPVVGDYTFLLAELEQQKLDWILFASPSAVQNFHQILPSGFWESLAAEPKIACLGKITAKAVRDFGWSVQAAPNIQDFEHLVQSLCEINSQISVKYE</sequence>
<dbReference type="InterPro" id="IPR036108">
    <property type="entry name" value="4pyrrol_syn_uPrphyn_synt_sf"/>
</dbReference>
<reference evidence="2" key="1">
    <citation type="submission" date="2018-05" db="EMBL/GenBank/DDBJ databases">
        <authorList>
            <person name="Lanie J.A."/>
            <person name="Ng W.-L."/>
            <person name="Kazmierczak K.M."/>
            <person name="Andrzejewski T.M."/>
            <person name="Davidsen T.M."/>
            <person name="Wayne K.J."/>
            <person name="Tettelin H."/>
            <person name="Glass J.I."/>
            <person name="Rusch D."/>
            <person name="Podicherti R."/>
            <person name="Tsui H.-C.T."/>
            <person name="Winkler M.E."/>
        </authorList>
    </citation>
    <scope>NUCLEOTIDE SEQUENCE</scope>
</reference>
<dbReference type="InterPro" id="IPR003754">
    <property type="entry name" value="4pyrrol_synth_uPrphyn_synth"/>
</dbReference>
<dbReference type="SUPFAM" id="SSF69618">
    <property type="entry name" value="HemD-like"/>
    <property type="match status" value="1"/>
</dbReference>
<dbReference type="Gene3D" id="3.40.50.10090">
    <property type="match status" value="2"/>
</dbReference>
<dbReference type="PANTHER" id="PTHR40082">
    <property type="entry name" value="BLR5956 PROTEIN"/>
    <property type="match status" value="1"/>
</dbReference>
<dbReference type="AlphaFoldDB" id="A0A381NT13"/>
<gene>
    <name evidence="2" type="ORF">METZ01_LOCUS9852</name>
</gene>
<protein>
    <recommendedName>
        <fullName evidence="1">Tetrapyrrole biosynthesis uroporphyrinogen III synthase domain-containing protein</fullName>
    </recommendedName>
</protein>